<comment type="caution">
    <text evidence="1">The sequence shown here is derived from an EMBL/GenBank/DDBJ whole genome shotgun (WGS) entry which is preliminary data.</text>
</comment>
<dbReference type="AlphaFoldDB" id="A0A7W8UER1"/>
<evidence type="ECO:0000313" key="2">
    <source>
        <dbReference type="Proteomes" id="UP000585507"/>
    </source>
</evidence>
<proteinExistence type="predicted"/>
<dbReference type="Proteomes" id="UP000585507">
    <property type="component" value="Unassembled WGS sequence"/>
</dbReference>
<reference evidence="1 2" key="1">
    <citation type="submission" date="2020-08" db="EMBL/GenBank/DDBJ databases">
        <title>Genomic Encyclopedia of Type Strains, Phase IV (KMG-V): Genome sequencing to study the core and pangenomes of soil and plant-associated prokaryotes.</title>
        <authorList>
            <person name="Whitman W."/>
        </authorList>
    </citation>
    <scope>NUCLEOTIDE SEQUENCE [LARGE SCALE GENOMIC DNA]</scope>
    <source>
        <strain evidence="1 2">SEMIA 4084</strain>
    </source>
</reference>
<protein>
    <submittedName>
        <fullName evidence="1">Uncharacterized protein</fullName>
    </submittedName>
</protein>
<keyword evidence="2" id="KW-1185">Reference proteome</keyword>
<sequence>MLGHEKRPGDLPDLPIGRCLVKDASTSVVIREASSDLGSLQLASGHFARLVVAFHLVAKLLAFDDFAHAGPLDSGDVNKYIGAAVIRLNEAEALCGIEPFNCASGHNEPFQ</sequence>
<organism evidence="1 2">
    <name type="scientific">Rhizobium giardinii</name>
    <dbReference type="NCBI Taxonomy" id="56731"/>
    <lineage>
        <taxon>Bacteria</taxon>
        <taxon>Pseudomonadati</taxon>
        <taxon>Pseudomonadota</taxon>
        <taxon>Alphaproteobacteria</taxon>
        <taxon>Hyphomicrobiales</taxon>
        <taxon>Rhizobiaceae</taxon>
        <taxon>Rhizobium/Agrobacterium group</taxon>
        <taxon>Rhizobium</taxon>
    </lineage>
</organism>
<gene>
    <name evidence="1" type="ORF">GGD55_004694</name>
</gene>
<name>A0A7W8UER1_9HYPH</name>
<dbReference type="EMBL" id="JACHBK010000011">
    <property type="protein sequence ID" value="MBB5537973.1"/>
    <property type="molecule type" value="Genomic_DNA"/>
</dbReference>
<accession>A0A7W8UER1</accession>
<evidence type="ECO:0000313" key="1">
    <source>
        <dbReference type="EMBL" id="MBB5537973.1"/>
    </source>
</evidence>